<dbReference type="Pfam" id="PF11734">
    <property type="entry name" value="TilS_C"/>
    <property type="match status" value="1"/>
</dbReference>
<dbReference type="RefSeq" id="WP_131257082.1">
    <property type="nucleotide sequence ID" value="NZ_JBHSUS010000001.1"/>
</dbReference>
<comment type="subcellular location">
    <subcellularLocation>
        <location evidence="1 8">Cytoplasm</location>
    </subcellularLocation>
</comment>
<dbReference type="SUPFAM" id="SSF56037">
    <property type="entry name" value="PheT/TilS domain"/>
    <property type="match status" value="1"/>
</dbReference>
<dbReference type="GO" id="GO:0032267">
    <property type="term" value="F:tRNA(Ile)-lysidine synthase activity"/>
    <property type="evidence" value="ECO:0007669"/>
    <property type="project" value="UniProtKB-EC"/>
</dbReference>
<evidence type="ECO:0000256" key="1">
    <source>
        <dbReference type="ARBA" id="ARBA00004496"/>
    </source>
</evidence>
<dbReference type="SUPFAM" id="SSF52402">
    <property type="entry name" value="Adenine nucleotide alpha hydrolases-like"/>
    <property type="match status" value="1"/>
</dbReference>
<evidence type="ECO:0000313" key="10">
    <source>
        <dbReference type="EMBL" id="MFC6439640.1"/>
    </source>
</evidence>
<keyword evidence="11" id="KW-1185">Reference proteome</keyword>
<comment type="catalytic activity">
    <reaction evidence="7 8">
        <text>cytidine(34) in tRNA(Ile2) + L-lysine + ATP = lysidine(34) in tRNA(Ile2) + AMP + diphosphate + H(+)</text>
        <dbReference type="Rhea" id="RHEA:43744"/>
        <dbReference type="Rhea" id="RHEA-COMP:10625"/>
        <dbReference type="Rhea" id="RHEA-COMP:10670"/>
        <dbReference type="ChEBI" id="CHEBI:15378"/>
        <dbReference type="ChEBI" id="CHEBI:30616"/>
        <dbReference type="ChEBI" id="CHEBI:32551"/>
        <dbReference type="ChEBI" id="CHEBI:33019"/>
        <dbReference type="ChEBI" id="CHEBI:82748"/>
        <dbReference type="ChEBI" id="CHEBI:83665"/>
        <dbReference type="ChEBI" id="CHEBI:456215"/>
        <dbReference type="EC" id="6.3.4.19"/>
    </reaction>
</comment>
<evidence type="ECO:0000256" key="3">
    <source>
        <dbReference type="ARBA" id="ARBA00022598"/>
    </source>
</evidence>
<proteinExistence type="inferred from homology"/>
<dbReference type="HAMAP" id="MF_01161">
    <property type="entry name" value="tRNA_Ile_lys_synt"/>
    <property type="match status" value="1"/>
</dbReference>
<evidence type="ECO:0000313" key="11">
    <source>
        <dbReference type="Proteomes" id="UP001596364"/>
    </source>
</evidence>
<dbReference type="NCBIfam" id="TIGR02432">
    <property type="entry name" value="lysidine_TilS_N"/>
    <property type="match status" value="1"/>
</dbReference>
<dbReference type="Proteomes" id="UP001596364">
    <property type="component" value="Unassembled WGS sequence"/>
</dbReference>
<comment type="similarity">
    <text evidence="8">Belongs to the tRNA(Ile)-lysidine synthase family.</text>
</comment>
<dbReference type="EMBL" id="JBHSUS010000001">
    <property type="protein sequence ID" value="MFC6439640.1"/>
    <property type="molecule type" value="Genomic_DNA"/>
</dbReference>
<feature type="domain" description="Lysidine-tRNA(Ile) synthetase C-terminal" evidence="9">
    <location>
        <begin position="354"/>
        <end position="421"/>
    </location>
</feature>
<keyword evidence="3 8" id="KW-0436">Ligase</keyword>
<reference evidence="11" key="1">
    <citation type="journal article" date="2019" name="Int. J. Syst. Evol. Microbiol.">
        <title>The Global Catalogue of Microorganisms (GCM) 10K type strain sequencing project: providing services to taxonomists for standard genome sequencing and annotation.</title>
        <authorList>
            <consortium name="The Broad Institute Genomics Platform"/>
            <consortium name="The Broad Institute Genome Sequencing Center for Infectious Disease"/>
            <person name="Wu L."/>
            <person name="Ma J."/>
        </authorList>
    </citation>
    <scope>NUCLEOTIDE SEQUENCE [LARGE SCALE GENOMIC DNA]</scope>
    <source>
        <strain evidence="11">CGMCC 1.16031</strain>
    </source>
</reference>
<keyword evidence="2 8" id="KW-0963">Cytoplasm</keyword>
<dbReference type="InterPro" id="IPR014729">
    <property type="entry name" value="Rossmann-like_a/b/a_fold"/>
</dbReference>
<dbReference type="Gene3D" id="1.20.59.20">
    <property type="match status" value="1"/>
</dbReference>
<evidence type="ECO:0000256" key="2">
    <source>
        <dbReference type="ARBA" id="ARBA00022490"/>
    </source>
</evidence>
<dbReference type="Pfam" id="PF09179">
    <property type="entry name" value="TilS"/>
    <property type="match status" value="1"/>
</dbReference>
<evidence type="ECO:0000256" key="5">
    <source>
        <dbReference type="ARBA" id="ARBA00022741"/>
    </source>
</evidence>
<keyword evidence="5 8" id="KW-0547">Nucleotide-binding</keyword>
<dbReference type="EC" id="6.3.4.19" evidence="8"/>
<keyword evidence="6 8" id="KW-0067">ATP-binding</keyword>
<dbReference type="CDD" id="cd01992">
    <property type="entry name" value="TilS_N"/>
    <property type="match status" value="1"/>
</dbReference>
<evidence type="ECO:0000259" key="9">
    <source>
        <dbReference type="SMART" id="SM00977"/>
    </source>
</evidence>
<comment type="function">
    <text evidence="8">Ligates lysine onto the cytidine present at position 34 of the AUA codon-specific tRNA(Ile) that contains the anticodon CAU, in an ATP-dependent manner. Cytidine is converted to lysidine, thus changing the amino acid specificity of the tRNA from methionine to isoleucine.</text>
</comment>
<keyword evidence="4 8" id="KW-0819">tRNA processing</keyword>
<dbReference type="InterPro" id="IPR012094">
    <property type="entry name" value="tRNA_Ile_lys_synt"/>
</dbReference>
<organism evidence="10 11">
    <name type="scientific">Pseudobowmanella zhangzhouensis</name>
    <dbReference type="NCBI Taxonomy" id="1537679"/>
    <lineage>
        <taxon>Bacteria</taxon>
        <taxon>Pseudomonadati</taxon>
        <taxon>Pseudomonadota</taxon>
        <taxon>Gammaproteobacteria</taxon>
        <taxon>Alteromonadales</taxon>
        <taxon>Alteromonadaceae</taxon>
    </lineage>
</organism>
<accession>A0ABW1XLJ0</accession>
<dbReference type="Pfam" id="PF01171">
    <property type="entry name" value="ATP_bind_3"/>
    <property type="match status" value="1"/>
</dbReference>
<evidence type="ECO:0000256" key="8">
    <source>
        <dbReference type="HAMAP-Rule" id="MF_01161"/>
    </source>
</evidence>
<comment type="caution">
    <text evidence="10">The sequence shown here is derived from an EMBL/GenBank/DDBJ whole genome shotgun (WGS) entry which is preliminary data.</text>
</comment>
<dbReference type="SMART" id="SM00977">
    <property type="entry name" value="TilS_C"/>
    <property type="match status" value="1"/>
</dbReference>
<evidence type="ECO:0000256" key="7">
    <source>
        <dbReference type="ARBA" id="ARBA00048539"/>
    </source>
</evidence>
<feature type="binding site" evidence="8">
    <location>
        <begin position="27"/>
        <end position="32"/>
    </location>
    <ligand>
        <name>ATP</name>
        <dbReference type="ChEBI" id="CHEBI:30616"/>
    </ligand>
</feature>
<name>A0ABW1XLJ0_9ALTE</name>
<dbReference type="InterPro" id="IPR012795">
    <property type="entry name" value="tRNA_Ile_lys_synt_N"/>
</dbReference>
<dbReference type="InterPro" id="IPR011063">
    <property type="entry name" value="TilS/TtcA_N"/>
</dbReference>
<evidence type="ECO:0000256" key="4">
    <source>
        <dbReference type="ARBA" id="ARBA00022694"/>
    </source>
</evidence>
<dbReference type="SUPFAM" id="SSF82829">
    <property type="entry name" value="MesJ substrate recognition domain-like"/>
    <property type="match status" value="1"/>
</dbReference>
<comment type="domain">
    <text evidence="8">The N-terminal region contains the highly conserved SGGXDS motif, predicted to be a P-loop motif involved in ATP binding.</text>
</comment>
<gene>
    <name evidence="8 10" type="primary">tilS</name>
    <name evidence="10" type="ORF">ACFP85_05675</name>
</gene>
<protein>
    <recommendedName>
        <fullName evidence="8">tRNA(Ile)-lysidine synthase</fullName>
        <ecNumber evidence="8">6.3.4.19</ecNumber>
    </recommendedName>
    <alternativeName>
        <fullName evidence="8">tRNA(Ile)-2-lysyl-cytidine synthase</fullName>
    </alternativeName>
    <alternativeName>
        <fullName evidence="8">tRNA(Ile)-lysidine synthetase</fullName>
    </alternativeName>
</protein>
<sequence length="430" mass="48807">MGTADPVNAALLPVLEQPATHFYVALSGGIDSVVLLHSLCALRASFPQHQYSAIHVHHGLSANADSWQRFVEQLCGELDIRLLVERVNLLKQTRTSLEAVAREARYGVFVKHAQGACVLLAQHLDDQLETILLQLKRGAGPAGLAAMPVRREDNGVTYLRPYLALSRAQIEHYAYAHDLRWVEDESNQDVRFDRNFLRHEIIPRLAERWPQMADNAARSAQLCAQHQALLDEVLQEKLVGLQSQDKTLSINGLHAQPERWQSALLRSWLAQFGLNPSAAWLLNLQNQLVSRQDGMPEIKLDGRVIRRFNQRLFCLLSSDLWQINQTIKWQGEHAVSWDAVPVLLTNIRCNQQPLEIGNAPFSLRFTPVGELQSKPLNQWFKQWQIAPWLRQQTVVVRAGESVIALAIAGEKWRLSQQALDWQFKADISRQ</sequence>
<evidence type="ECO:0000256" key="6">
    <source>
        <dbReference type="ARBA" id="ARBA00022840"/>
    </source>
</evidence>
<dbReference type="InterPro" id="IPR015262">
    <property type="entry name" value="tRNA_Ile_lys_synt_subst-bd"/>
</dbReference>
<dbReference type="PANTHER" id="PTHR43033:SF1">
    <property type="entry name" value="TRNA(ILE)-LYSIDINE SYNTHASE-RELATED"/>
    <property type="match status" value="1"/>
</dbReference>
<dbReference type="InterPro" id="IPR012796">
    <property type="entry name" value="Lysidine-tRNA-synth_C"/>
</dbReference>
<dbReference type="Gene3D" id="3.40.50.620">
    <property type="entry name" value="HUPs"/>
    <property type="match status" value="1"/>
</dbReference>
<dbReference type="PANTHER" id="PTHR43033">
    <property type="entry name" value="TRNA(ILE)-LYSIDINE SYNTHASE-RELATED"/>
    <property type="match status" value="1"/>
</dbReference>